<evidence type="ECO:0000313" key="1">
    <source>
        <dbReference type="EMBL" id="CAG8517755.1"/>
    </source>
</evidence>
<name>A0A9N9F912_9GLOM</name>
<dbReference type="AlphaFoldDB" id="A0A9N9F912"/>
<evidence type="ECO:0000313" key="2">
    <source>
        <dbReference type="Proteomes" id="UP000789759"/>
    </source>
</evidence>
<keyword evidence="2" id="KW-1185">Reference proteome</keyword>
<gene>
    <name evidence="1" type="ORF">CPELLU_LOCUS3232</name>
</gene>
<organism evidence="1 2">
    <name type="scientific">Cetraspora pellucida</name>
    <dbReference type="NCBI Taxonomy" id="1433469"/>
    <lineage>
        <taxon>Eukaryota</taxon>
        <taxon>Fungi</taxon>
        <taxon>Fungi incertae sedis</taxon>
        <taxon>Mucoromycota</taxon>
        <taxon>Glomeromycotina</taxon>
        <taxon>Glomeromycetes</taxon>
        <taxon>Diversisporales</taxon>
        <taxon>Gigasporaceae</taxon>
        <taxon>Cetraspora</taxon>
    </lineage>
</organism>
<dbReference type="EMBL" id="CAJVQA010001531">
    <property type="protein sequence ID" value="CAG8517755.1"/>
    <property type="molecule type" value="Genomic_DNA"/>
</dbReference>
<dbReference type="OrthoDB" id="2439020at2759"/>
<sequence>EMIEEPAQINLSDLKKVDLSQKISGWVSNNLKLLIHKFGLKDKVMKFDKNFAKKHILETFLLANSENFILKKGVVKQLGGKEVVLLS</sequence>
<comment type="caution">
    <text evidence="1">The sequence shown here is derived from an EMBL/GenBank/DDBJ whole genome shotgun (WGS) entry which is preliminary data.</text>
</comment>
<accession>A0A9N9F912</accession>
<proteinExistence type="predicted"/>
<protein>
    <submittedName>
        <fullName evidence="1">22922_t:CDS:1</fullName>
    </submittedName>
</protein>
<feature type="non-terminal residue" evidence="1">
    <location>
        <position position="1"/>
    </location>
</feature>
<reference evidence="1" key="1">
    <citation type="submission" date="2021-06" db="EMBL/GenBank/DDBJ databases">
        <authorList>
            <person name="Kallberg Y."/>
            <person name="Tangrot J."/>
            <person name="Rosling A."/>
        </authorList>
    </citation>
    <scope>NUCLEOTIDE SEQUENCE</scope>
    <source>
        <strain evidence="1">FL966</strain>
    </source>
</reference>
<dbReference type="Proteomes" id="UP000789759">
    <property type="component" value="Unassembled WGS sequence"/>
</dbReference>